<protein>
    <submittedName>
        <fullName evidence="3">Dynamin family protein</fullName>
    </submittedName>
</protein>
<organism evidence="3 4">
    <name type="scientific">Cellulomonas marina</name>
    <dbReference type="NCBI Taxonomy" id="988821"/>
    <lineage>
        <taxon>Bacteria</taxon>
        <taxon>Bacillati</taxon>
        <taxon>Actinomycetota</taxon>
        <taxon>Actinomycetes</taxon>
        <taxon>Micrococcales</taxon>
        <taxon>Cellulomonadaceae</taxon>
        <taxon>Cellulomonas</taxon>
    </lineage>
</organism>
<dbReference type="Gene3D" id="3.40.50.300">
    <property type="entry name" value="P-loop containing nucleotide triphosphate hydrolases"/>
    <property type="match status" value="1"/>
</dbReference>
<dbReference type="InterPro" id="IPR027417">
    <property type="entry name" value="P-loop_NTPase"/>
</dbReference>
<feature type="domain" description="Dynamin N-terminal" evidence="2">
    <location>
        <begin position="109"/>
        <end position="154"/>
    </location>
</feature>
<name>A0A1I0V9Q7_9CELL</name>
<dbReference type="CDD" id="cd00882">
    <property type="entry name" value="Ras_like_GTPase"/>
    <property type="match status" value="1"/>
</dbReference>
<evidence type="ECO:0000256" key="1">
    <source>
        <dbReference type="SAM" id="MobiDB-lite"/>
    </source>
</evidence>
<dbReference type="GO" id="GO:0019843">
    <property type="term" value="F:rRNA binding"/>
    <property type="evidence" value="ECO:0007669"/>
    <property type="project" value="TreeGrafter"/>
</dbReference>
<evidence type="ECO:0000313" key="4">
    <source>
        <dbReference type="Proteomes" id="UP000199012"/>
    </source>
</evidence>
<dbReference type="Proteomes" id="UP000199012">
    <property type="component" value="Unassembled WGS sequence"/>
</dbReference>
<evidence type="ECO:0000313" key="3">
    <source>
        <dbReference type="EMBL" id="SFA72316.1"/>
    </source>
</evidence>
<dbReference type="GO" id="GO:0043024">
    <property type="term" value="F:ribosomal small subunit binding"/>
    <property type="evidence" value="ECO:0007669"/>
    <property type="project" value="TreeGrafter"/>
</dbReference>
<dbReference type="STRING" id="988821.SAMN05421867_101220"/>
<dbReference type="GO" id="GO:0000028">
    <property type="term" value="P:ribosomal small subunit assembly"/>
    <property type="evidence" value="ECO:0007669"/>
    <property type="project" value="TreeGrafter"/>
</dbReference>
<reference evidence="3 4" key="1">
    <citation type="submission" date="2016-10" db="EMBL/GenBank/DDBJ databases">
        <authorList>
            <person name="de Groot N.N."/>
        </authorList>
    </citation>
    <scope>NUCLEOTIDE SEQUENCE [LARGE SCALE GENOMIC DNA]</scope>
    <source>
        <strain evidence="3 4">CGMCC 4.6945</strain>
    </source>
</reference>
<dbReference type="SUPFAM" id="SSF52540">
    <property type="entry name" value="P-loop containing nucleoside triphosphate hydrolases"/>
    <property type="match status" value="1"/>
</dbReference>
<sequence length="583" mass="59524">MMRAVDTDEGGTRGGAPATAGPSPVPAVVPDDDGTGLAPDAPERMLARPLAATSLVEAVQDLLRDARRTSFPLDLPDVAAARGSRDRLVDQLAEHLLPRLRELTAPALVVVSGSTGAGKSTLVNSLVGREVSEAGVLRPTTRRPVLVHHPDDERLLAAHPVLEHVVVVADAACPRGIAVLDAPDLDSVLQSNRTVAHRLLEAADLWLFVTTASRYGDAVPWHVLDAAAARGTSVAVVLDRVAPASVAVVRADLLKRLRAHGLAGAPLFVVPDVGPHQGLLPPAYVAPIRRWLALLAGPDRARAVVARTLRGALSALRPWVAELADAVQAQVDAGQRLTVLLDEAVAPVLAAVRRSVAEGAVAQGGVRAGWAALVAPGAALDGVVSRGGRPRGRGRTARTRAAALAGLAEGVGSSATAVLVAAYEGGLDAARGALARSAEPGAAGLLADAPAPSHAPLGVPEAESAVGAWRAAVADRAVAALDQARRSAVERALGGAEAWAALLTVAAAGVADARRFAVVLAGPEDAAAVEGVVDASHADLAERAVARALAGRLDAGRVLRHPDLATDAASLLRLRLAVLKTFT</sequence>
<dbReference type="InterPro" id="IPR005662">
    <property type="entry name" value="GTPase_Era-like"/>
</dbReference>
<dbReference type="PANTHER" id="PTHR42698">
    <property type="entry name" value="GTPASE ERA"/>
    <property type="match status" value="1"/>
</dbReference>
<accession>A0A1I0V9Q7</accession>
<dbReference type="EMBL" id="FOKA01000001">
    <property type="protein sequence ID" value="SFA72316.1"/>
    <property type="molecule type" value="Genomic_DNA"/>
</dbReference>
<keyword evidence="4" id="KW-1185">Reference proteome</keyword>
<dbReference type="Pfam" id="PF00350">
    <property type="entry name" value="Dynamin_N"/>
    <property type="match status" value="1"/>
</dbReference>
<feature type="compositionally biased region" description="Low complexity" evidence="1">
    <location>
        <begin position="15"/>
        <end position="29"/>
    </location>
</feature>
<dbReference type="AlphaFoldDB" id="A0A1I0V9Q7"/>
<dbReference type="GO" id="GO:0005829">
    <property type="term" value="C:cytosol"/>
    <property type="evidence" value="ECO:0007669"/>
    <property type="project" value="TreeGrafter"/>
</dbReference>
<dbReference type="InterPro" id="IPR045063">
    <property type="entry name" value="Dynamin_N"/>
</dbReference>
<evidence type="ECO:0000259" key="2">
    <source>
        <dbReference type="Pfam" id="PF00350"/>
    </source>
</evidence>
<dbReference type="GO" id="GO:0005525">
    <property type="term" value="F:GTP binding"/>
    <property type="evidence" value="ECO:0007669"/>
    <property type="project" value="InterPro"/>
</dbReference>
<feature type="region of interest" description="Disordered" evidence="1">
    <location>
        <begin position="1"/>
        <end position="39"/>
    </location>
</feature>
<dbReference type="PANTHER" id="PTHR42698:SF1">
    <property type="entry name" value="GTPASE ERA, MITOCHONDRIAL"/>
    <property type="match status" value="1"/>
</dbReference>
<gene>
    <name evidence="3" type="ORF">SAMN05421867_101220</name>
</gene>
<proteinExistence type="predicted"/>